<dbReference type="PATRIC" id="fig|52.7.peg.7002"/>
<organism evidence="2 3">
    <name type="scientific">Chondromyces crocatus</name>
    <dbReference type="NCBI Taxonomy" id="52"/>
    <lineage>
        <taxon>Bacteria</taxon>
        <taxon>Pseudomonadati</taxon>
        <taxon>Myxococcota</taxon>
        <taxon>Polyangia</taxon>
        <taxon>Polyangiales</taxon>
        <taxon>Polyangiaceae</taxon>
        <taxon>Chondromyces</taxon>
    </lineage>
</organism>
<feature type="compositionally biased region" description="Pro residues" evidence="1">
    <location>
        <begin position="182"/>
        <end position="196"/>
    </location>
</feature>
<reference evidence="2 3" key="1">
    <citation type="submission" date="2015-07" db="EMBL/GenBank/DDBJ databases">
        <title>Genome analysis of myxobacterium Chondromyces crocatus Cm c5 reveals a high potential for natural compound synthesis and the genetic basis for the loss of fruiting body formation.</title>
        <authorList>
            <person name="Zaburannyi N."/>
            <person name="Bunk B."/>
            <person name="Maier J."/>
            <person name="Overmann J."/>
            <person name="Mueller R."/>
        </authorList>
    </citation>
    <scope>NUCLEOTIDE SEQUENCE [LARGE SCALE GENOMIC DNA]</scope>
    <source>
        <strain evidence="2 3">Cm c5</strain>
    </source>
</reference>
<evidence type="ECO:0000256" key="1">
    <source>
        <dbReference type="SAM" id="MobiDB-lite"/>
    </source>
</evidence>
<name>A0A0K1EML6_CHOCO</name>
<proteinExistence type="predicted"/>
<protein>
    <submittedName>
        <fullName evidence="2">Uncharacterized protein</fullName>
    </submittedName>
</protein>
<feature type="region of interest" description="Disordered" evidence="1">
    <location>
        <begin position="113"/>
        <end position="354"/>
    </location>
</feature>
<dbReference type="Proteomes" id="UP000067626">
    <property type="component" value="Chromosome"/>
</dbReference>
<evidence type="ECO:0000313" key="2">
    <source>
        <dbReference type="EMBL" id="AKT42145.1"/>
    </source>
</evidence>
<keyword evidence="3" id="KW-1185">Reference proteome</keyword>
<dbReference type="OrthoDB" id="5526407at2"/>
<dbReference type="STRING" id="52.CMC5_063680"/>
<accession>A0A0K1EML6</accession>
<dbReference type="KEGG" id="ccro:CMC5_063680"/>
<dbReference type="AlphaFoldDB" id="A0A0K1EML6"/>
<gene>
    <name evidence="2" type="ORF">CMC5_063680</name>
</gene>
<evidence type="ECO:0000313" key="3">
    <source>
        <dbReference type="Proteomes" id="UP000067626"/>
    </source>
</evidence>
<sequence>MPRSGQITATPIHVPSVLVVLDAAWPDLFARCLGAAVRSGVLLHRCEVAAAATFATERRPLAIVLSQAVYDLDPEEFEALARDVHAILLKVDEGITERELEAMFLAMLRDRDRDKDRDRDRRDDGGRYRLIRQVEAEAPMPRASQPPPARSSVVPPPPSRTMRPNAVMPPASVRPSQLAGPHPSPVPPSVRAPLPPSSSRTIHPSRAGLPLDTPPPSARSPLSHRVATPPFATPTYDAPPPSIRTATENSPPSARHPALAGRGHQGSITPIPGSLPPPPSVRGAQLNPNATGPASQRPPGATGRSSTSMPAVQPPAPQRTEPRSGVRYGGDALDAVFEEQELPHETVARGGPVT</sequence>
<dbReference type="EMBL" id="CP012159">
    <property type="protein sequence ID" value="AKT42145.1"/>
    <property type="molecule type" value="Genomic_DNA"/>
</dbReference>
<feature type="compositionally biased region" description="Pro residues" evidence="1">
    <location>
        <begin position="144"/>
        <end position="159"/>
    </location>
</feature>
<dbReference type="RefSeq" id="WP_050433816.1">
    <property type="nucleotide sequence ID" value="NZ_CP012159.1"/>
</dbReference>
<feature type="compositionally biased region" description="Basic and acidic residues" evidence="1">
    <location>
        <begin position="113"/>
        <end position="135"/>
    </location>
</feature>